<dbReference type="GO" id="GO:0010506">
    <property type="term" value="P:regulation of autophagy"/>
    <property type="evidence" value="ECO:0007669"/>
    <property type="project" value="InterPro"/>
</dbReference>
<dbReference type="EMBL" id="JACAZH010000017">
    <property type="protein sequence ID" value="KAF7348357.1"/>
    <property type="molecule type" value="Genomic_DNA"/>
</dbReference>
<feature type="compositionally biased region" description="Polar residues" evidence="1">
    <location>
        <begin position="560"/>
        <end position="570"/>
    </location>
</feature>
<dbReference type="CDD" id="cd14014">
    <property type="entry name" value="STKc_PknB_like"/>
    <property type="match status" value="1"/>
</dbReference>
<sequence>MDSPQQEGSTDVFSISDQVLSDKLQFVEEIGYGNWGSVWLCRPKEDPDSPSADGLVRLQETKIAVKLVHRSKTSTTAARVRSLWNEMKIVRSFKSDPHPSIIPFHSFIITPSYALITMAFLPTLVPVEVDESKAREWFRFLLSGVEFLHKRGVVHNDIKPANILLSTKNIPVLVDFGFAERYDMKSSTAFHSNLSYGTPEYLSPERARGLPHDTRKSDVWSLGITFFEILIGRTPFEHSDSEQFSTKEDLEKYWARTLRGKWVGTWKMSKTMEKLLRRMISPNADLRCTATDAMSDPCWRDFREVESSHRRSSSYNSSIVFQKDMSKIGSPVSPWSTNAKENRSPPGLDSSFSKEERSLTKSKSQPKVTSSKIQVQARKRVPAPPMVDLSPIKGSPPSSPPATSAQQNVRSLASLTTGTTQRQPLGVLSPRTRQNLPQPKPAIEPKDSRKVRPLAELTANRTTTKERGKHDSVKDRVREWEREKERLREMERLDELERDRDAQREAEREQAERQQRALAARERARDKENHNADASDILSPPRPVAPPPTPEVSRAEVSLPSITSPSPGGSNSYGIHSFKHSVKLSFDKTLQLMAQATSRNVSSRTLGENPDDTVSRRSPSIGRESWEDEAFERDVKSSLPVVRHAVHNEQVAADNRIDRMAIWMRNVEQVVDEARQNFASSSREVAPLPPLPLAPLSRAGSHSRAASQANNTYRSSRLPRRVLAASQIFADLPADSSLNTSVNAAASSTVANADISGATSPTLSRPRTPTRQRRATVSVPGPADASFDLDAETGSPSKRKEKSKSHAALLERRITPVAQLELEISKRKKFGLFPVVIFKLSLPAVEPPASPRLSQVLDRSLFVASPVRRTFDEEERSHTVERSFDELTSSPYHVEPYPARKANAPVPVPDSPSLRRLEGVYDRFLMATTGVKRVGKGYQSDNAGPVSYTIGPNTPAPRNPRAFLSARRAMRPPISSEDSNRNSVSVDELGVMTYAGPGTTSPREGNTTITLVRRAFKAFVPGNKTVSRRLSRHLN</sequence>
<organism evidence="3 4">
    <name type="scientific">Mycena sanguinolenta</name>
    <dbReference type="NCBI Taxonomy" id="230812"/>
    <lineage>
        <taxon>Eukaryota</taxon>
        <taxon>Fungi</taxon>
        <taxon>Dikarya</taxon>
        <taxon>Basidiomycota</taxon>
        <taxon>Agaricomycotina</taxon>
        <taxon>Agaricomycetes</taxon>
        <taxon>Agaricomycetidae</taxon>
        <taxon>Agaricales</taxon>
        <taxon>Marasmiineae</taxon>
        <taxon>Mycenaceae</taxon>
        <taxon>Mycena</taxon>
    </lineage>
</organism>
<feature type="compositionally biased region" description="Polar residues" evidence="1">
    <location>
        <begin position="406"/>
        <end position="423"/>
    </location>
</feature>
<evidence type="ECO:0000313" key="3">
    <source>
        <dbReference type="EMBL" id="KAF7348357.1"/>
    </source>
</evidence>
<dbReference type="GO" id="GO:0005737">
    <property type="term" value="C:cytoplasm"/>
    <property type="evidence" value="ECO:0007669"/>
    <property type="project" value="TreeGrafter"/>
</dbReference>
<evidence type="ECO:0000313" key="4">
    <source>
        <dbReference type="Proteomes" id="UP000623467"/>
    </source>
</evidence>
<dbReference type="Gene3D" id="1.10.510.10">
    <property type="entry name" value="Transferase(Phosphotransferase) domain 1"/>
    <property type="match status" value="1"/>
</dbReference>
<evidence type="ECO:0000256" key="1">
    <source>
        <dbReference type="SAM" id="MobiDB-lite"/>
    </source>
</evidence>
<protein>
    <submittedName>
        <fullName evidence="3">Protein kinase domain-containing protein</fullName>
    </submittedName>
</protein>
<feature type="compositionally biased region" description="Polar residues" evidence="1">
    <location>
        <begin position="361"/>
        <end position="374"/>
    </location>
</feature>
<keyword evidence="3" id="KW-0808">Transferase</keyword>
<feature type="compositionally biased region" description="Pro residues" evidence="1">
    <location>
        <begin position="540"/>
        <end position="550"/>
    </location>
</feature>
<feature type="region of interest" description="Disordered" evidence="1">
    <location>
        <begin position="755"/>
        <end position="807"/>
    </location>
</feature>
<dbReference type="SUPFAM" id="SSF56112">
    <property type="entry name" value="Protein kinase-like (PK-like)"/>
    <property type="match status" value="1"/>
</dbReference>
<dbReference type="Proteomes" id="UP000623467">
    <property type="component" value="Unassembled WGS sequence"/>
</dbReference>
<feature type="region of interest" description="Disordered" evidence="1">
    <location>
        <begin position="681"/>
        <end position="715"/>
    </location>
</feature>
<dbReference type="AlphaFoldDB" id="A0A8H7CU68"/>
<dbReference type="InterPro" id="IPR008271">
    <property type="entry name" value="Ser/Thr_kinase_AS"/>
</dbReference>
<feature type="compositionally biased region" description="Polar residues" evidence="1">
    <location>
        <begin position="597"/>
        <end position="606"/>
    </location>
</feature>
<dbReference type="SMART" id="SM00220">
    <property type="entry name" value="S_TKc"/>
    <property type="match status" value="1"/>
</dbReference>
<dbReference type="PROSITE" id="PS00108">
    <property type="entry name" value="PROTEIN_KINASE_ST"/>
    <property type="match status" value="1"/>
</dbReference>
<dbReference type="PANTHER" id="PTHR24348">
    <property type="entry name" value="SERINE/THREONINE-PROTEIN KINASE UNC-51-RELATED"/>
    <property type="match status" value="1"/>
</dbReference>
<comment type="caution">
    <text evidence="3">The sequence shown here is derived from an EMBL/GenBank/DDBJ whole genome shotgun (WGS) entry which is preliminary data.</text>
</comment>
<dbReference type="PANTHER" id="PTHR24348:SF68">
    <property type="entry name" value="SERINE_THREONINE-PROTEIN KINASE ATG1C"/>
    <property type="match status" value="1"/>
</dbReference>
<dbReference type="InterPro" id="IPR045269">
    <property type="entry name" value="Atg1-like"/>
</dbReference>
<feature type="compositionally biased region" description="Low complexity" evidence="1">
    <location>
        <begin position="755"/>
        <end position="767"/>
    </location>
</feature>
<dbReference type="InterPro" id="IPR000719">
    <property type="entry name" value="Prot_kinase_dom"/>
</dbReference>
<keyword evidence="3" id="KW-0418">Kinase</keyword>
<dbReference type="PROSITE" id="PS50011">
    <property type="entry name" value="PROTEIN_KINASE_DOM"/>
    <property type="match status" value="1"/>
</dbReference>
<reference evidence="3" key="1">
    <citation type="submission" date="2020-05" db="EMBL/GenBank/DDBJ databases">
        <title>Mycena genomes resolve the evolution of fungal bioluminescence.</title>
        <authorList>
            <person name="Tsai I.J."/>
        </authorList>
    </citation>
    <scope>NUCLEOTIDE SEQUENCE</scope>
    <source>
        <strain evidence="3">160909Yilan</strain>
    </source>
</reference>
<dbReference type="InterPro" id="IPR011009">
    <property type="entry name" value="Kinase-like_dom_sf"/>
</dbReference>
<keyword evidence="4" id="KW-1185">Reference proteome</keyword>
<evidence type="ECO:0000259" key="2">
    <source>
        <dbReference type="PROSITE" id="PS50011"/>
    </source>
</evidence>
<gene>
    <name evidence="3" type="ORF">MSAN_01789700</name>
</gene>
<dbReference type="Pfam" id="PF00069">
    <property type="entry name" value="Pkinase"/>
    <property type="match status" value="1"/>
</dbReference>
<dbReference type="OrthoDB" id="68483at2759"/>
<feature type="region of interest" description="Disordered" evidence="1">
    <location>
        <begin position="331"/>
        <end position="570"/>
    </location>
</feature>
<accession>A0A8H7CU68</accession>
<proteinExistence type="predicted"/>
<feature type="compositionally biased region" description="Basic and acidic residues" evidence="1">
    <location>
        <begin position="463"/>
        <end position="533"/>
    </location>
</feature>
<feature type="domain" description="Protein kinase" evidence="2">
    <location>
        <begin position="24"/>
        <end position="299"/>
    </location>
</feature>
<name>A0A8H7CU68_9AGAR</name>
<feature type="region of interest" description="Disordered" evidence="1">
    <location>
        <begin position="597"/>
        <end position="629"/>
    </location>
</feature>
<dbReference type="GO" id="GO:0005524">
    <property type="term" value="F:ATP binding"/>
    <property type="evidence" value="ECO:0007669"/>
    <property type="project" value="InterPro"/>
</dbReference>
<dbReference type="GO" id="GO:0004674">
    <property type="term" value="F:protein serine/threonine kinase activity"/>
    <property type="evidence" value="ECO:0007669"/>
    <property type="project" value="InterPro"/>
</dbReference>
<feature type="compositionally biased region" description="Polar residues" evidence="1">
    <location>
        <begin position="704"/>
        <end position="715"/>
    </location>
</feature>